<gene>
    <name evidence="4" type="ORF">WJU22_04645</name>
</gene>
<evidence type="ECO:0000313" key="5">
    <source>
        <dbReference type="Proteomes" id="UP001449657"/>
    </source>
</evidence>
<evidence type="ECO:0000259" key="1">
    <source>
        <dbReference type="Pfam" id="PF03572"/>
    </source>
</evidence>
<feature type="domain" description="Peptidase S41 N-terminal" evidence="3">
    <location>
        <begin position="38"/>
        <end position="83"/>
    </location>
</feature>
<dbReference type="Proteomes" id="UP001449657">
    <property type="component" value="Chromosome"/>
</dbReference>
<dbReference type="InterPro" id="IPR041613">
    <property type="entry name" value="Pept_S41_N"/>
</dbReference>
<protein>
    <submittedName>
        <fullName evidence="4">S41 family peptidase</fullName>
    </submittedName>
</protein>
<dbReference type="Gene3D" id="3.30.750.170">
    <property type="match status" value="1"/>
</dbReference>
<dbReference type="Pfam" id="PF17820">
    <property type="entry name" value="PDZ_6"/>
    <property type="match status" value="1"/>
</dbReference>
<dbReference type="RefSeq" id="WP_341842097.1">
    <property type="nucleotide sequence ID" value="NZ_CP149792.1"/>
</dbReference>
<dbReference type="PANTHER" id="PTHR32060:SF30">
    <property type="entry name" value="CARBOXY-TERMINAL PROCESSING PROTEASE CTPA"/>
    <property type="match status" value="1"/>
</dbReference>
<feature type="domain" description="Tail specific protease" evidence="1">
    <location>
        <begin position="217"/>
        <end position="367"/>
    </location>
</feature>
<dbReference type="Gene3D" id="3.90.226.10">
    <property type="entry name" value="2-enoyl-CoA Hydratase, Chain A, domain 1"/>
    <property type="match status" value="1"/>
</dbReference>
<evidence type="ECO:0000259" key="3">
    <source>
        <dbReference type="Pfam" id="PF18294"/>
    </source>
</evidence>
<dbReference type="CDD" id="cd07561">
    <property type="entry name" value="Peptidase_S41_CPP_like"/>
    <property type="match status" value="1"/>
</dbReference>
<evidence type="ECO:0000313" key="4">
    <source>
        <dbReference type="EMBL" id="WZN47460.1"/>
    </source>
</evidence>
<dbReference type="InterPro" id="IPR005151">
    <property type="entry name" value="Tail-specific_protease"/>
</dbReference>
<dbReference type="Gene3D" id="2.30.42.10">
    <property type="match status" value="1"/>
</dbReference>
<dbReference type="InterPro" id="IPR041489">
    <property type="entry name" value="PDZ_6"/>
</dbReference>
<dbReference type="InterPro" id="IPR036034">
    <property type="entry name" value="PDZ_sf"/>
</dbReference>
<dbReference type="InterPro" id="IPR029045">
    <property type="entry name" value="ClpP/crotonase-like_dom_sf"/>
</dbReference>
<reference evidence="4 5" key="1">
    <citation type="submission" date="2024-03" db="EMBL/GenBank/DDBJ databases">
        <title>Chitinophaga caseinilytica sp. nov., a casein hydrolysing bacterium isolated from forest soil.</title>
        <authorList>
            <person name="Lee D.S."/>
            <person name="Han D.M."/>
            <person name="Baek J.H."/>
            <person name="Choi D.G."/>
            <person name="Jeon J.H."/>
            <person name="Jeon C.O."/>
        </authorList>
    </citation>
    <scope>NUCLEOTIDE SEQUENCE [LARGE SCALE GENOMIC DNA]</scope>
    <source>
        <strain evidence="4 5">KACC 19118</strain>
    </source>
</reference>
<feature type="domain" description="PDZ" evidence="2">
    <location>
        <begin position="121"/>
        <end position="163"/>
    </location>
</feature>
<name>A0ABZ2Z5D6_9BACT</name>
<dbReference type="Pfam" id="PF03572">
    <property type="entry name" value="Peptidase_S41"/>
    <property type="match status" value="1"/>
</dbReference>
<dbReference type="PROSITE" id="PS51257">
    <property type="entry name" value="PROKAR_LIPOPROTEIN"/>
    <property type="match status" value="1"/>
</dbReference>
<proteinExistence type="predicted"/>
<dbReference type="EMBL" id="CP150096">
    <property type="protein sequence ID" value="WZN47460.1"/>
    <property type="molecule type" value="Genomic_DNA"/>
</dbReference>
<dbReference type="Pfam" id="PF18294">
    <property type="entry name" value="Pept_S41_N"/>
    <property type="match status" value="1"/>
</dbReference>
<dbReference type="PANTHER" id="PTHR32060">
    <property type="entry name" value="TAIL-SPECIFIC PROTEASE"/>
    <property type="match status" value="1"/>
</dbReference>
<accession>A0ABZ2Z5D6</accession>
<evidence type="ECO:0000259" key="2">
    <source>
        <dbReference type="Pfam" id="PF17820"/>
    </source>
</evidence>
<keyword evidence="5" id="KW-1185">Reference proteome</keyword>
<dbReference type="SUPFAM" id="SSF50156">
    <property type="entry name" value="PDZ domain-like"/>
    <property type="match status" value="1"/>
</dbReference>
<sequence>MTKLQTLCACLAAGIVLSACKKDRKTDDPGTANQNKYVNDWIYKNMKEVYYWTGNIPANPDRTVSPPEFFSSLLKRPEDRYSWIQDNFEELLASLSGVSQESGIDYDLFLVGGNPYYLAGIVEYVKKGSPAEAAGIVRGDVFVDINGQPVRYTGLQSEVNKFVDALGKPHSLGIRKVVTGSDGKDSLTDARAVQLSVVELAENPLYLDSVYTIEGKKIGYFVYNFFAPDKGDNTNAYDNQVDAVFGRFKSAGVQHLILDLRYNPGGDSRSTINLGSNIVKGLDPNKTFFYRKFNDAYRDALIKAYGESIVTSKFTNEANNIGNQLTNFIVLTSSGTASASELIINGLRPYMEVYLMGDTTVGKNLGSISIYEENDRNNKWGMQPIVSQAFNSADQSDYTGGFRPLPQDVYQEGLRLGTLGDIHEPLLSKALTRVLGHAPAGRKAAPEGYRTAIDKIATSRSFKAYSGHFIDPLPKRN</sequence>
<organism evidence="4 5">
    <name type="scientific">Chitinophaga caseinilytica</name>
    <dbReference type="NCBI Taxonomy" id="2267521"/>
    <lineage>
        <taxon>Bacteria</taxon>
        <taxon>Pseudomonadati</taxon>
        <taxon>Bacteroidota</taxon>
        <taxon>Chitinophagia</taxon>
        <taxon>Chitinophagales</taxon>
        <taxon>Chitinophagaceae</taxon>
        <taxon>Chitinophaga</taxon>
    </lineage>
</organism>
<dbReference type="SUPFAM" id="SSF52096">
    <property type="entry name" value="ClpP/crotonase"/>
    <property type="match status" value="1"/>
</dbReference>